<comment type="caution">
    <text evidence="2">The sequence shown here is derived from an EMBL/GenBank/DDBJ whole genome shotgun (WGS) entry which is preliminary data.</text>
</comment>
<dbReference type="EMBL" id="DAAHYZ010000002">
    <property type="protein sequence ID" value="HAB7721101.1"/>
    <property type="molecule type" value="Genomic_DNA"/>
</dbReference>
<reference evidence="7 16" key="4">
    <citation type="submission" date="2019-09" db="EMBL/GenBank/DDBJ databases">
        <authorList>
            <consortium name="PulseNet: The National Subtyping Network for Foodborne Disease Surveillance"/>
            <person name="Tarr C.L."/>
            <person name="Trees E."/>
            <person name="Katz L.S."/>
            <person name="Carleton-Romer H.A."/>
            <person name="Stroika S."/>
            <person name="Kucerova Z."/>
            <person name="Roache K.F."/>
            <person name="Sabol A.L."/>
            <person name="Besser J."/>
            <person name="Gerner-Smidt P."/>
        </authorList>
    </citation>
    <scope>NUCLEOTIDE SEQUENCE [LARGE SCALE GENOMIC DNA]</scope>
    <source>
        <strain evidence="7 16">PNUSAL005666</strain>
    </source>
</reference>
<evidence type="ECO:0000313" key="12">
    <source>
        <dbReference type="Proteomes" id="UP000335978"/>
    </source>
</evidence>
<evidence type="ECO:0000313" key="3">
    <source>
        <dbReference type="EMBL" id="EAE1632134.1"/>
    </source>
</evidence>
<dbReference type="Proteomes" id="UP000840569">
    <property type="component" value="Unassembled WGS sequence"/>
</dbReference>
<reference evidence="11 15" key="3">
    <citation type="submission" date="2019-03" db="EMBL/GenBank/DDBJ databases">
        <authorList>
            <person name="Ashton P.M."/>
            <person name="Dallman T."/>
            <person name="Nair S."/>
            <person name="De Pinna E."/>
            <person name="Peters T."/>
            <person name="Grant K."/>
        </authorList>
    </citation>
    <scope>NUCLEOTIDE SEQUENCE [LARGE SCALE GENOMIC DNA]</scope>
    <source>
        <strain evidence="4">RL15000271</strain>
        <strain evidence="5">RL15000440</strain>
    </source>
</reference>
<dbReference type="Proteomes" id="UP000421738">
    <property type="component" value="Unassembled WGS sequence"/>
</dbReference>
<gene>
    <name evidence="2" type="ORF">APD94_11100</name>
    <name evidence="3" type="ORF">ARR48_10055</name>
    <name evidence="4" type="ORF">E1W43_07455</name>
    <name evidence="5" type="ORF">E1X78_07790</name>
    <name evidence="7" type="ORF">F1788_10730</name>
    <name evidence="6" type="ORF">FC284_07855</name>
    <name evidence="8" type="ORF">GCV64_11675</name>
    <name evidence="9" type="ORF">GYP27_03835</name>
    <name evidence="10" type="ORF">GZK27_09905</name>
</gene>
<dbReference type="Proteomes" id="UP000484022">
    <property type="component" value="Unassembled WGS sequence"/>
</dbReference>
<dbReference type="EMBL" id="AAASTI010000003">
    <property type="protein sequence ID" value="EAE5604007.1"/>
    <property type="molecule type" value="Genomic_DNA"/>
</dbReference>
<evidence type="ECO:0000313" key="15">
    <source>
        <dbReference type="Proteomes" id="UP000401273"/>
    </source>
</evidence>
<evidence type="ECO:0000313" key="8">
    <source>
        <dbReference type="EMBL" id="EDH0841742.1"/>
    </source>
</evidence>
<dbReference type="EMBL" id="AAKHCT010000003">
    <property type="protein sequence ID" value="ECR7123184.1"/>
    <property type="molecule type" value="Genomic_DNA"/>
</dbReference>
<feature type="compositionally biased region" description="Basic and acidic residues" evidence="1">
    <location>
        <begin position="7"/>
        <end position="28"/>
    </location>
</feature>
<evidence type="ECO:0000313" key="13">
    <source>
        <dbReference type="Proteomes" id="UP000355989"/>
    </source>
</evidence>
<name>A0A3T2GUQ2_LISMN</name>
<dbReference type="EMBL" id="AAMGHX010000003">
    <property type="protein sequence ID" value="EDH0841742.1"/>
    <property type="molecule type" value="Genomic_DNA"/>
</dbReference>
<reference evidence="13 14" key="2">
    <citation type="submission" date="2018-06" db="EMBL/GenBank/DDBJ databases">
        <authorList>
            <consortium name="GenomeTrakr: Next Generation Sequencing Network for Food Pathogen Tracability"/>
        </authorList>
    </citation>
    <scope>NUCLEOTIDE SEQUENCE [LARGE SCALE GENOMIC DNA]</scope>
    <source>
        <strain evidence="8 12">CFSAN085184</strain>
        <strain evidence="3 14">FDA00006304</strain>
        <strain evidence="6">FDA00014181</strain>
        <strain evidence="17">FDA1077646-S145-002</strain>
        <strain evidence="2 13">FLAG-78586</strain>
    </source>
</reference>
<evidence type="ECO:0000313" key="7">
    <source>
        <dbReference type="EMBL" id="ECR7123184.1"/>
    </source>
</evidence>
<dbReference type="EMBL" id="AACKFB010000011">
    <property type="protein sequence ID" value="EAK9428253.1"/>
    <property type="molecule type" value="Genomic_DNA"/>
</dbReference>
<dbReference type="RefSeq" id="WP_003721686.1">
    <property type="nucleotide sequence ID" value="NC_021823.1"/>
</dbReference>
<dbReference type="AlphaFoldDB" id="A0A3T2GUQ2"/>
<evidence type="ECO:0000313" key="6">
    <source>
        <dbReference type="EMBL" id="EAK9428253.1"/>
    </source>
</evidence>
<proteinExistence type="predicted"/>
<dbReference type="EMBL" id="AAAQOE010000003">
    <property type="protein sequence ID" value="EAE1096507.1"/>
    <property type="molecule type" value="Genomic_DNA"/>
</dbReference>
<evidence type="ECO:0000313" key="11">
    <source>
        <dbReference type="Proteomes" id="UP000332711"/>
    </source>
</evidence>
<dbReference type="Proteomes" id="UP000368805">
    <property type="component" value="Unassembled WGS sequence"/>
</dbReference>
<dbReference type="Proteomes" id="UP000841561">
    <property type="component" value="Unassembled WGS sequence"/>
</dbReference>
<dbReference type="Proteomes" id="UP000355989">
    <property type="component" value="Unassembled WGS sequence"/>
</dbReference>
<dbReference type="EMBL" id="AAAQVA010000003">
    <property type="protein sequence ID" value="EAE1632134.1"/>
    <property type="molecule type" value="Genomic_DNA"/>
</dbReference>
<protein>
    <submittedName>
        <fullName evidence="2">Cytadherence accessory protein</fullName>
    </submittedName>
</protein>
<dbReference type="EMBL" id="AAARLF010000003">
    <property type="protein sequence ID" value="EAE2897781.1"/>
    <property type="molecule type" value="Genomic_DNA"/>
</dbReference>
<dbReference type="Proteomes" id="UP000335978">
    <property type="component" value="Unassembled WGS sequence"/>
</dbReference>
<dbReference type="Proteomes" id="UP000332711">
    <property type="component" value="Unassembled WGS sequence"/>
</dbReference>
<evidence type="ECO:0000313" key="17">
    <source>
        <dbReference type="Proteomes" id="UP000484022"/>
    </source>
</evidence>
<evidence type="ECO:0000313" key="16">
    <source>
        <dbReference type="Proteomes" id="UP000421738"/>
    </source>
</evidence>
<reference evidence="9 18" key="1">
    <citation type="journal article" date="2018" name="Genome Biol.">
        <title>SKESA: strategic k-mer extension for scrupulous assemblies.</title>
        <authorList>
            <person name="Souvorov A."/>
            <person name="Agarwala R."/>
            <person name="Lipman D.J."/>
        </authorList>
    </citation>
    <scope>NUCLEOTIDE SEQUENCE [LARGE SCALE GENOMIC DNA]</scope>
    <source>
        <strain evidence="9">CFIAFB20140010</strain>
        <strain evidence="10 18">LiDS0115</strain>
    </source>
</reference>
<evidence type="ECO:0000313" key="5">
    <source>
        <dbReference type="EMBL" id="EAE5604007.1"/>
    </source>
</evidence>
<sequence>MANDAVEEAKKKRKADLEKYKSREKGEIKAQQDRLANYKKKQATIEEQIETFNQHIKNIQNAVNTWSSPYSSFTSFKDSFFTPDIQGLYANDISENLNGLHKKIKSMTDYSADLYFYTDSIKQNLENKRDDILSKINGCNNSIEYSIGKINDMNKILNSL</sequence>
<feature type="region of interest" description="Disordered" evidence="1">
    <location>
        <begin position="1"/>
        <end position="28"/>
    </location>
</feature>
<evidence type="ECO:0000313" key="14">
    <source>
        <dbReference type="Proteomes" id="UP000368805"/>
    </source>
</evidence>
<evidence type="ECO:0000313" key="18">
    <source>
        <dbReference type="Proteomes" id="UP000841561"/>
    </source>
</evidence>
<evidence type="ECO:0000313" key="2">
    <source>
        <dbReference type="EMBL" id="EAE1096507.1"/>
    </source>
</evidence>
<accession>A0A3T2GUQ2</accession>
<evidence type="ECO:0000313" key="4">
    <source>
        <dbReference type="EMBL" id="EAE2897781.1"/>
    </source>
</evidence>
<evidence type="ECO:0000313" key="9">
    <source>
        <dbReference type="EMBL" id="HAB7721101.1"/>
    </source>
</evidence>
<organism evidence="2 13">
    <name type="scientific">Listeria monocytogenes</name>
    <dbReference type="NCBI Taxonomy" id="1639"/>
    <lineage>
        <taxon>Bacteria</taxon>
        <taxon>Bacillati</taxon>
        <taxon>Bacillota</taxon>
        <taxon>Bacilli</taxon>
        <taxon>Bacillales</taxon>
        <taxon>Listeriaceae</taxon>
        <taxon>Listeria</taxon>
    </lineage>
</organism>
<evidence type="ECO:0000313" key="10">
    <source>
        <dbReference type="EMBL" id="HAC3055818.1"/>
    </source>
</evidence>
<dbReference type="Proteomes" id="UP000401273">
    <property type="component" value="Unassembled WGS sequence"/>
</dbReference>
<dbReference type="EMBL" id="DAAKPP010000004">
    <property type="protein sequence ID" value="HAC3055818.1"/>
    <property type="molecule type" value="Genomic_DNA"/>
</dbReference>
<evidence type="ECO:0000256" key="1">
    <source>
        <dbReference type="SAM" id="MobiDB-lite"/>
    </source>
</evidence>
<dbReference type="SUPFAM" id="SSF58100">
    <property type="entry name" value="Bacterial hemolysins"/>
    <property type="match status" value="1"/>
</dbReference>
<reference evidence="9" key="5">
    <citation type="submission" date="2020-01" db="EMBL/GenBank/DDBJ databases">
        <authorList>
            <consortium name="NCBI Pathogen Detection Project"/>
        </authorList>
    </citation>
    <scope>NUCLEOTIDE SEQUENCE</scope>
    <source>
        <strain evidence="9">CFIAFB20140010</strain>
        <strain evidence="10">LiDS0115</strain>
    </source>
</reference>